<dbReference type="SUPFAM" id="SSF88697">
    <property type="entry name" value="PUA domain-like"/>
    <property type="match status" value="1"/>
</dbReference>
<evidence type="ECO:0000256" key="2">
    <source>
        <dbReference type="ARBA" id="ARBA00005528"/>
    </source>
</evidence>
<feature type="domain" description="Ribosomal RNA small subunit methyltransferase E methyltransferase" evidence="13">
    <location>
        <begin position="81"/>
        <end position="236"/>
    </location>
</feature>
<dbReference type="NCBIfam" id="TIGR00046">
    <property type="entry name" value="RsmE family RNA methyltransferase"/>
    <property type="match status" value="1"/>
</dbReference>
<dbReference type="PANTHER" id="PTHR30027:SF3">
    <property type="entry name" value="16S RRNA (URACIL(1498)-N(3))-METHYLTRANSFERASE"/>
    <property type="match status" value="1"/>
</dbReference>
<keyword evidence="5 12" id="KW-0963">Cytoplasm</keyword>
<dbReference type="OrthoDB" id="9815641at2"/>
<keyword evidence="8 12" id="KW-0808">Transferase</keyword>
<dbReference type="Pfam" id="PF04452">
    <property type="entry name" value="Methyltrans_RNA"/>
    <property type="match status" value="1"/>
</dbReference>
<dbReference type="Gene3D" id="3.40.1280.10">
    <property type="match status" value="1"/>
</dbReference>
<dbReference type="SUPFAM" id="SSF75217">
    <property type="entry name" value="alpha/beta knot"/>
    <property type="match status" value="1"/>
</dbReference>
<proteinExistence type="inferred from homology"/>
<dbReference type="NCBIfam" id="NF008696">
    <property type="entry name" value="PRK11713.3-5"/>
    <property type="match status" value="1"/>
</dbReference>
<comment type="subcellular location">
    <subcellularLocation>
        <location evidence="1 12">Cytoplasm</location>
    </subcellularLocation>
</comment>
<evidence type="ECO:0000313" key="16">
    <source>
        <dbReference type="Proteomes" id="UP000282211"/>
    </source>
</evidence>
<dbReference type="InterPro" id="IPR029026">
    <property type="entry name" value="tRNA_m1G_MTases_N"/>
</dbReference>
<dbReference type="FunCoup" id="A0A420WE38">
    <property type="interactions" value="346"/>
</dbReference>
<keyword evidence="9 12" id="KW-0949">S-adenosyl-L-methionine</keyword>
<comment type="catalytic activity">
    <reaction evidence="11 12">
        <text>uridine(1498) in 16S rRNA + S-adenosyl-L-methionine = N(3)-methyluridine(1498) in 16S rRNA + S-adenosyl-L-homocysteine + H(+)</text>
        <dbReference type="Rhea" id="RHEA:42920"/>
        <dbReference type="Rhea" id="RHEA-COMP:10283"/>
        <dbReference type="Rhea" id="RHEA-COMP:10284"/>
        <dbReference type="ChEBI" id="CHEBI:15378"/>
        <dbReference type="ChEBI" id="CHEBI:57856"/>
        <dbReference type="ChEBI" id="CHEBI:59789"/>
        <dbReference type="ChEBI" id="CHEBI:65315"/>
        <dbReference type="ChEBI" id="CHEBI:74502"/>
        <dbReference type="EC" id="2.1.1.193"/>
    </reaction>
</comment>
<evidence type="ECO:0000256" key="10">
    <source>
        <dbReference type="ARBA" id="ARBA00025699"/>
    </source>
</evidence>
<evidence type="ECO:0000256" key="7">
    <source>
        <dbReference type="ARBA" id="ARBA00022603"/>
    </source>
</evidence>
<dbReference type="InParanoid" id="A0A420WE38"/>
<keyword evidence="16" id="KW-1185">Reference proteome</keyword>
<dbReference type="Gene3D" id="2.40.240.20">
    <property type="entry name" value="Hypothetical PUA domain-like, domain 1"/>
    <property type="match status" value="1"/>
</dbReference>
<dbReference type="Proteomes" id="UP000282211">
    <property type="component" value="Unassembled WGS sequence"/>
</dbReference>
<evidence type="ECO:0000313" key="15">
    <source>
        <dbReference type="EMBL" id="RKQ69281.1"/>
    </source>
</evidence>
<evidence type="ECO:0000256" key="3">
    <source>
        <dbReference type="ARBA" id="ARBA00012328"/>
    </source>
</evidence>
<evidence type="ECO:0000256" key="1">
    <source>
        <dbReference type="ARBA" id="ARBA00004496"/>
    </source>
</evidence>
<dbReference type="InterPro" id="IPR029028">
    <property type="entry name" value="Alpha/beta_knot_MTases"/>
</dbReference>
<dbReference type="GO" id="GO:0070475">
    <property type="term" value="P:rRNA base methylation"/>
    <property type="evidence" value="ECO:0007669"/>
    <property type="project" value="TreeGrafter"/>
</dbReference>
<evidence type="ECO:0000256" key="5">
    <source>
        <dbReference type="ARBA" id="ARBA00022490"/>
    </source>
</evidence>
<dbReference type="EC" id="2.1.1.193" evidence="3 12"/>
<comment type="similarity">
    <text evidence="2 12">Belongs to the RNA methyltransferase RsmE family.</text>
</comment>
<dbReference type="InterPro" id="IPR006700">
    <property type="entry name" value="RsmE"/>
</dbReference>
<keyword evidence="7 12" id="KW-0489">Methyltransferase</keyword>
<dbReference type="PIRSF" id="PIRSF015601">
    <property type="entry name" value="MTase_slr0722"/>
    <property type="match status" value="1"/>
</dbReference>
<evidence type="ECO:0000256" key="12">
    <source>
        <dbReference type="PIRNR" id="PIRNR015601"/>
    </source>
</evidence>
<evidence type="ECO:0000256" key="9">
    <source>
        <dbReference type="ARBA" id="ARBA00022691"/>
    </source>
</evidence>
<dbReference type="GO" id="GO:0005737">
    <property type="term" value="C:cytoplasm"/>
    <property type="evidence" value="ECO:0007669"/>
    <property type="project" value="UniProtKB-SubCell"/>
</dbReference>
<dbReference type="InterPro" id="IPR046887">
    <property type="entry name" value="RsmE_PUA-like"/>
</dbReference>
<gene>
    <name evidence="15" type="ORF">DES40_2080</name>
</gene>
<comment type="function">
    <text evidence="10 12">Specifically methylates the N3 position of the uracil ring of uridine 1498 (m3U1498) in 16S rRNA. Acts on the fully assembled 30S ribosomal subunit.</text>
</comment>
<dbReference type="PANTHER" id="PTHR30027">
    <property type="entry name" value="RIBOSOMAL RNA SMALL SUBUNIT METHYLTRANSFERASE E"/>
    <property type="match status" value="1"/>
</dbReference>
<sequence>MRENYTLKRLYCDQAFSEGAIAVLPKAQAHYLGTVLRMGVGDSLRLFNGREGEWRGEIISHSRKHTDVKLVEPLRAMSEVPDIALAFAPIRRHRTSFIFEKGTELGVSRFEPVITARTQFPKLSLEKAQAQIIEAAEQTERLDVPNVCKPVRLLDWIGMQAGRQIIFADEAGDALPAREALKSGQPRATLLIGPEGGFTEDERQALRQQESVLSVSLGPRILRADTAALSLLTLWQSLHGDWNNSLK</sequence>
<evidence type="ECO:0000256" key="11">
    <source>
        <dbReference type="ARBA" id="ARBA00047944"/>
    </source>
</evidence>
<keyword evidence="6 12" id="KW-0698">rRNA processing</keyword>
<evidence type="ECO:0000256" key="4">
    <source>
        <dbReference type="ARBA" id="ARBA00013673"/>
    </source>
</evidence>
<evidence type="ECO:0000256" key="6">
    <source>
        <dbReference type="ARBA" id="ARBA00022552"/>
    </source>
</evidence>
<accession>A0A420WE38</accession>
<evidence type="ECO:0000256" key="8">
    <source>
        <dbReference type="ARBA" id="ARBA00022679"/>
    </source>
</evidence>
<dbReference type="GO" id="GO:0070042">
    <property type="term" value="F:rRNA (uridine-N3-)-methyltransferase activity"/>
    <property type="evidence" value="ECO:0007669"/>
    <property type="project" value="TreeGrafter"/>
</dbReference>
<feature type="domain" description="Ribosomal RNA small subunit methyltransferase E PUA-like" evidence="14">
    <location>
        <begin position="24"/>
        <end position="70"/>
    </location>
</feature>
<dbReference type="Pfam" id="PF20260">
    <property type="entry name" value="PUA_4"/>
    <property type="match status" value="1"/>
</dbReference>
<dbReference type="RefSeq" id="WP_121101701.1">
    <property type="nucleotide sequence ID" value="NZ_RBII01000002.1"/>
</dbReference>
<dbReference type="CDD" id="cd18084">
    <property type="entry name" value="RsmE-like"/>
    <property type="match status" value="1"/>
</dbReference>
<evidence type="ECO:0000259" key="13">
    <source>
        <dbReference type="Pfam" id="PF04452"/>
    </source>
</evidence>
<reference evidence="15 16" key="1">
    <citation type="submission" date="2018-10" db="EMBL/GenBank/DDBJ databases">
        <title>Genomic Encyclopedia of Type Strains, Phase IV (KMG-IV): sequencing the most valuable type-strain genomes for metagenomic binning, comparative biology and taxonomic classification.</title>
        <authorList>
            <person name="Goeker M."/>
        </authorList>
    </citation>
    <scope>NUCLEOTIDE SEQUENCE [LARGE SCALE GENOMIC DNA]</scope>
    <source>
        <strain evidence="15 16">DSM 22008</strain>
    </source>
</reference>
<comment type="caution">
    <text evidence="15">The sequence shown here is derived from an EMBL/GenBank/DDBJ whole genome shotgun (WGS) entry which is preliminary data.</text>
</comment>
<dbReference type="InterPro" id="IPR015947">
    <property type="entry name" value="PUA-like_sf"/>
</dbReference>
<name>A0A420WE38_9PROT</name>
<protein>
    <recommendedName>
        <fullName evidence="4 12">Ribosomal RNA small subunit methyltransferase E</fullName>
        <ecNumber evidence="3 12">2.1.1.193</ecNumber>
    </recommendedName>
</protein>
<evidence type="ECO:0000259" key="14">
    <source>
        <dbReference type="Pfam" id="PF20260"/>
    </source>
</evidence>
<dbReference type="AlphaFoldDB" id="A0A420WE38"/>
<dbReference type="InterPro" id="IPR046886">
    <property type="entry name" value="RsmE_MTase_dom"/>
</dbReference>
<dbReference type="EMBL" id="RBII01000002">
    <property type="protein sequence ID" value="RKQ69281.1"/>
    <property type="molecule type" value="Genomic_DNA"/>
</dbReference>
<organism evidence="15 16">
    <name type="scientific">Litorimonas taeanensis</name>
    <dbReference type="NCBI Taxonomy" id="568099"/>
    <lineage>
        <taxon>Bacteria</taxon>
        <taxon>Pseudomonadati</taxon>
        <taxon>Pseudomonadota</taxon>
        <taxon>Alphaproteobacteria</taxon>
        <taxon>Maricaulales</taxon>
        <taxon>Robiginitomaculaceae</taxon>
    </lineage>
</organism>